<dbReference type="GO" id="GO:0006897">
    <property type="term" value="P:endocytosis"/>
    <property type="evidence" value="ECO:0007669"/>
    <property type="project" value="InterPro"/>
</dbReference>
<evidence type="ECO:0000313" key="2">
    <source>
        <dbReference type="EMBL" id="KAI3431829.1"/>
    </source>
</evidence>
<sequence>MAAAGDVRSELFSGDALKQTAALMGAFGALSAGQDVAALVSAALQLLGNPSTAAEPKRIAYDLAMAAQLSDSDVARLAVAVQNDLQKGVPHEVRVKALQALPLLPGHRLQLLMADGKVLERLFVSLRSSNDAVRAAAIEAAGDLTASQRMLELAAESPPLLSALIDLWEGITDALPDDTDLVCASACGALAQLLQADDASSAPLPDASAAVLSDLSDSVHKRLGALLGVALARFRTLGTVLLVAVPPLLVAYLSGLSPLPEERRLDALPGDVGSVGRCHAHEECAVLLLELLHSPNAAVLLAAAEALLELAKMDGASAAVLSVLPKAAAVIIGAATNAEGQLSAAQPQVLVLLLANLPVMPAVQQPLLFQRLLPLVAAIPSAAERCRGLARLWQAVLRYDWSNSAADKAARQQQQRAGAPAPAAPPSQLQQLLLEPGIKEAISGQAGSGDIGAALAAAATRPPVFPAYREELVGTLLYVLLSHARGTAAAGAGAGAGGPAGASSLLAEASEMQALVEGAEWLASAKTALQGTKACLGWDRVVAVLTTGTTAVVDLWLQLMLRTIQAAAALKRRLAGRQAESAAAVQAADGGGRSAVAALTLSVYRRVGAIDMDMQGMLLQIAANWRALHPLVRPRAVWICCCHLQLSSVLDAAWNSCVDAIRGLLLDSRKAQTSSYVPAVAEGLLAVPASGGAADQGRHSAGLAAGAGQQAQVAMLCLERLISLVAHNNRGQLAGQLAPIGSLLEKLCRLELENDCGPALKERIGRLLAAVLPVATSGKERGSKGGGYTRSTTISIRSRPAEEQAAAQNGSKGGSNPAPVVMELVADPAAPAAAAYPNTLPAAAALFGTAEAVRYSHLLEQLQSAAWQDDDAAAGGRILDGGSHTSAAAAAALPSREDGAAAGGLPSLLQLTSILAAPSDGGAAAAAAAAAASGGGGGVEVTGPSTPLSLVLSHRVDAAQRGITLRCAVHNRTMEAIRGVEVELALGGPIAPGHRRPLLFKLDVLLPGGSSSWESELRVSGFGWPSIQPSIFLPIKRPGGEEASMRCKPYNVSPLQLLAPPSHAITPAEFYQLWQALPHRAQLAAVASEPGPAGLHAVMGSMQSTSMLCVLRVAAPVHGSAHAAFYGASWDGQRVACMVTGVLDATAGSGSTATGLSGGAGGTAGGTAGGVPAALLQSARLAFHFRSESGEVISHVQGHETDLLDQLTGGQAVPTAAGGEEGSAAAAISSAAASGSQQAEVEAYRPSTFSFLRNTATLRASEEAERREGEGEQPGLDPAAAEAARRAFEGAVLAQWQRLRAQRAV</sequence>
<dbReference type="Gene3D" id="1.25.10.10">
    <property type="entry name" value="Leucine-rich Repeat Variant"/>
    <property type="match status" value="1"/>
</dbReference>
<name>A0A9D4TRT6_CHLVU</name>
<feature type="region of interest" description="Disordered" evidence="1">
    <location>
        <begin position="1260"/>
        <end position="1283"/>
    </location>
</feature>
<reference evidence="2" key="2">
    <citation type="submission" date="2020-11" db="EMBL/GenBank/DDBJ databases">
        <authorList>
            <person name="Cecchin M."/>
            <person name="Marcolungo L."/>
            <person name="Rossato M."/>
            <person name="Girolomoni L."/>
            <person name="Cosentino E."/>
            <person name="Cuine S."/>
            <person name="Li-Beisson Y."/>
            <person name="Delledonne M."/>
            <person name="Ballottari M."/>
        </authorList>
    </citation>
    <scope>NUCLEOTIDE SEQUENCE</scope>
    <source>
        <strain evidence="2">211/11P</strain>
        <tissue evidence="2">Whole cell</tissue>
    </source>
</reference>
<accession>A0A9D4TRT6</accession>
<dbReference type="InterPro" id="IPR037501">
    <property type="entry name" value="TPLATE"/>
</dbReference>
<keyword evidence="3" id="KW-1185">Reference proteome</keyword>
<organism evidence="2 3">
    <name type="scientific">Chlorella vulgaris</name>
    <name type="common">Green alga</name>
    <dbReference type="NCBI Taxonomy" id="3077"/>
    <lineage>
        <taxon>Eukaryota</taxon>
        <taxon>Viridiplantae</taxon>
        <taxon>Chlorophyta</taxon>
        <taxon>core chlorophytes</taxon>
        <taxon>Trebouxiophyceae</taxon>
        <taxon>Chlorellales</taxon>
        <taxon>Chlorellaceae</taxon>
        <taxon>Chlorella clade</taxon>
        <taxon>Chlorella</taxon>
    </lineage>
</organism>
<dbReference type="OrthoDB" id="514348at2759"/>
<proteinExistence type="predicted"/>
<evidence type="ECO:0000313" key="3">
    <source>
        <dbReference type="Proteomes" id="UP001055712"/>
    </source>
</evidence>
<feature type="compositionally biased region" description="Basic and acidic residues" evidence="1">
    <location>
        <begin position="1260"/>
        <end position="1270"/>
    </location>
</feature>
<dbReference type="InterPro" id="IPR016024">
    <property type="entry name" value="ARM-type_fold"/>
</dbReference>
<reference evidence="2" key="1">
    <citation type="journal article" date="2019" name="Plant J.">
        <title>Chlorella vulgaris genome assembly and annotation reveals the molecular basis for metabolic acclimation to high light conditions.</title>
        <authorList>
            <person name="Cecchin M."/>
            <person name="Marcolungo L."/>
            <person name="Rossato M."/>
            <person name="Girolomoni L."/>
            <person name="Cosentino E."/>
            <person name="Cuine S."/>
            <person name="Li-Beisson Y."/>
            <person name="Delledonne M."/>
            <person name="Ballottari M."/>
        </authorList>
    </citation>
    <scope>NUCLEOTIDE SEQUENCE</scope>
    <source>
        <strain evidence="2">211/11P</strain>
    </source>
</reference>
<evidence type="ECO:0000256" key="1">
    <source>
        <dbReference type="SAM" id="MobiDB-lite"/>
    </source>
</evidence>
<gene>
    <name evidence="2" type="ORF">D9Q98_010582</name>
</gene>
<comment type="caution">
    <text evidence="2">The sequence shown here is derived from an EMBL/GenBank/DDBJ whole genome shotgun (WGS) entry which is preliminary data.</text>
</comment>
<dbReference type="EMBL" id="SIDB01000006">
    <property type="protein sequence ID" value="KAI3431829.1"/>
    <property type="molecule type" value="Genomic_DNA"/>
</dbReference>
<dbReference type="InterPro" id="IPR011989">
    <property type="entry name" value="ARM-like"/>
</dbReference>
<dbReference type="SUPFAM" id="SSF48371">
    <property type="entry name" value="ARM repeat"/>
    <property type="match status" value="1"/>
</dbReference>
<protein>
    <submittedName>
        <fullName evidence="2">Uncharacterized protein</fullName>
    </submittedName>
</protein>
<dbReference type="PANTHER" id="PTHR36029:SF1">
    <property type="entry name" value="PROTEIN TPLATE"/>
    <property type="match status" value="1"/>
</dbReference>
<feature type="region of interest" description="Disordered" evidence="1">
    <location>
        <begin position="777"/>
        <end position="819"/>
    </location>
</feature>
<dbReference type="Proteomes" id="UP001055712">
    <property type="component" value="Unassembled WGS sequence"/>
</dbReference>
<dbReference type="PANTHER" id="PTHR36029">
    <property type="entry name" value="TSET COMPLEX MEMBER TSTA"/>
    <property type="match status" value="1"/>
</dbReference>